<keyword evidence="3" id="KW-1185">Reference proteome</keyword>
<proteinExistence type="predicted"/>
<sequence>MKKINIYPPKLLYGMMALLLWCSSASAQGLIIGNGAHVVADGSPNIVLSNTHWTNNGTFVPGFSRVYMNEGSKLGGNYFLRGDSVTTFYHLLVTTFPTAVLTVQTNAYIIARFDFSGHMASVGDADINLLPGAVLGDQSQGRLTGNNGRIITTVMLNRPQAANPGNLGLQITSNEDLGMTTIIRGFREQTNAAGEKSIERYFDIIPSNQPSQPVQLRFQYHDDELNGNSKSRLAVFSGKAGSKLSMLPQNNDESRSNWINAGSIRLLQRFTIGNALAADLKATEKVGLKAFPNPFTSRFTITLHSNIAKSVELKMVNLAGIVIESKLVKLQAGNNYIEWSAARYTPGAYHLVIGGDGGKTIKVVKQ</sequence>
<evidence type="ECO:0000256" key="1">
    <source>
        <dbReference type="SAM" id="SignalP"/>
    </source>
</evidence>
<dbReference type="NCBIfam" id="TIGR04183">
    <property type="entry name" value="Por_Secre_tail"/>
    <property type="match status" value="1"/>
</dbReference>
<organism evidence="2 3">
    <name type="scientific">Pseudobacter ginsenosidimutans</name>
    <dbReference type="NCBI Taxonomy" id="661488"/>
    <lineage>
        <taxon>Bacteria</taxon>
        <taxon>Pseudomonadati</taxon>
        <taxon>Bacteroidota</taxon>
        <taxon>Chitinophagia</taxon>
        <taxon>Chitinophagales</taxon>
        <taxon>Chitinophagaceae</taxon>
        <taxon>Pseudobacter</taxon>
    </lineage>
</organism>
<feature type="chain" id="PRO_5020685347" evidence="1">
    <location>
        <begin position="28"/>
        <end position="366"/>
    </location>
</feature>
<comment type="caution">
    <text evidence="2">The sequence shown here is derived from an EMBL/GenBank/DDBJ whole genome shotgun (WGS) entry which is preliminary data.</text>
</comment>
<evidence type="ECO:0000313" key="2">
    <source>
        <dbReference type="EMBL" id="RZS70953.1"/>
    </source>
</evidence>
<dbReference type="AlphaFoldDB" id="A0A4Q7MV27"/>
<dbReference type="RefSeq" id="WP_130541498.1">
    <property type="nucleotide sequence ID" value="NZ_CP042431.1"/>
</dbReference>
<dbReference type="OrthoDB" id="671358at2"/>
<accession>A0A4Q7MV27</accession>
<protein>
    <submittedName>
        <fullName evidence="2">Putative secreted protein (Por secretion system target)</fullName>
    </submittedName>
</protein>
<feature type="signal peptide" evidence="1">
    <location>
        <begin position="1"/>
        <end position="27"/>
    </location>
</feature>
<gene>
    <name evidence="2" type="ORF">EV199_2852</name>
</gene>
<reference evidence="2 3" key="1">
    <citation type="submission" date="2019-02" db="EMBL/GenBank/DDBJ databases">
        <title>Genomic Encyclopedia of Type Strains, Phase IV (KMG-IV): sequencing the most valuable type-strain genomes for metagenomic binning, comparative biology and taxonomic classification.</title>
        <authorList>
            <person name="Goeker M."/>
        </authorList>
    </citation>
    <scope>NUCLEOTIDE SEQUENCE [LARGE SCALE GENOMIC DNA]</scope>
    <source>
        <strain evidence="2 3">DSM 18116</strain>
    </source>
</reference>
<dbReference type="InterPro" id="IPR026444">
    <property type="entry name" value="Secre_tail"/>
</dbReference>
<name>A0A4Q7MV27_9BACT</name>
<keyword evidence="1" id="KW-0732">Signal</keyword>
<dbReference type="EMBL" id="SGXA01000002">
    <property type="protein sequence ID" value="RZS70953.1"/>
    <property type="molecule type" value="Genomic_DNA"/>
</dbReference>
<dbReference type="Proteomes" id="UP000293874">
    <property type="component" value="Unassembled WGS sequence"/>
</dbReference>
<evidence type="ECO:0000313" key="3">
    <source>
        <dbReference type="Proteomes" id="UP000293874"/>
    </source>
</evidence>